<dbReference type="AlphaFoldDB" id="A0A7I7VKM3"/>
<evidence type="ECO:0000259" key="1">
    <source>
        <dbReference type="Pfam" id="PF03713"/>
    </source>
</evidence>
<dbReference type="RefSeq" id="WP_085192664.1">
    <property type="nucleotide sequence ID" value="NZ_AP022605.1"/>
</dbReference>
<sequence>MTSRNLRPLALLAAVLAASQGPEMDQLTEMLRSWGEDPEAGMDHSGHGLAMPGMVDDATLMRLESLLGAEFDTLWLESMIAHHRGAVEMAKAEIVNGDDDAAKALAGAILTAQEAEIAQMKQMLEG</sequence>
<dbReference type="Proteomes" id="UP000467201">
    <property type="component" value="Chromosome"/>
</dbReference>
<dbReference type="InterPro" id="IPR005183">
    <property type="entry name" value="DUF305_CopM-like"/>
</dbReference>
<evidence type="ECO:0000313" key="3">
    <source>
        <dbReference type="Proteomes" id="UP000467201"/>
    </source>
</evidence>
<evidence type="ECO:0000313" key="2">
    <source>
        <dbReference type="EMBL" id="BBZ05866.1"/>
    </source>
</evidence>
<dbReference type="PANTHER" id="PTHR36933">
    <property type="entry name" value="SLL0788 PROTEIN"/>
    <property type="match status" value="1"/>
</dbReference>
<gene>
    <name evidence="2" type="ORF">MDOR_00350</name>
</gene>
<organism evidence="2 3">
    <name type="scientific">Mycolicibacterium doricum</name>
    <dbReference type="NCBI Taxonomy" id="126673"/>
    <lineage>
        <taxon>Bacteria</taxon>
        <taxon>Bacillati</taxon>
        <taxon>Actinomycetota</taxon>
        <taxon>Actinomycetes</taxon>
        <taxon>Mycobacteriales</taxon>
        <taxon>Mycobacteriaceae</taxon>
        <taxon>Mycolicibacterium</taxon>
    </lineage>
</organism>
<protein>
    <recommendedName>
        <fullName evidence="1">DUF305 domain-containing protein</fullName>
    </recommendedName>
</protein>
<dbReference type="InterPro" id="IPR012347">
    <property type="entry name" value="Ferritin-like"/>
</dbReference>
<reference evidence="2 3" key="1">
    <citation type="journal article" date="2019" name="Emerg. Microbes Infect.">
        <title>Comprehensive subspecies identification of 175 nontuberculous mycobacteria species based on 7547 genomic profiles.</title>
        <authorList>
            <person name="Matsumoto Y."/>
            <person name="Kinjo T."/>
            <person name="Motooka D."/>
            <person name="Nabeya D."/>
            <person name="Jung N."/>
            <person name="Uechi K."/>
            <person name="Horii T."/>
            <person name="Iida T."/>
            <person name="Fujita J."/>
            <person name="Nakamura S."/>
        </authorList>
    </citation>
    <scope>NUCLEOTIDE SEQUENCE [LARGE SCALE GENOMIC DNA]</scope>
    <source>
        <strain evidence="2 3">JCM 12405</strain>
    </source>
</reference>
<dbReference type="OrthoDB" id="26872at2"/>
<proteinExistence type="predicted"/>
<accession>A0A7I7VKM3</accession>
<feature type="domain" description="DUF305" evidence="1">
    <location>
        <begin position="10"/>
        <end position="124"/>
    </location>
</feature>
<dbReference type="Gene3D" id="1.20.1260.10">
    <property type="match status" value="1"/>
</dbReference>
<dbReference type="Pfam" id="PF03713">
    <property type="entry name" value="DUF305"/>
    <property type="match status" value="1"/>
</dbReference>
<dbReference type="PANTHER" id="PTHR36933:SF1">
    <property type="entry name" value="SLL0788 PROTEIN"/>
    <property type="match status" value="1"/>
</dbReference>
<dbReference type="KEGG" id="mdr:MDOR_00350"/>
<name>A0A7I7VKM3_9MYCO</name>
<dbReference type="EMBL" id="AP022605">
    <property type="protein sequence ID" value="BBZ05866.1"/>
    <property type="molecule type" value="Genomic_DNA"/>
</dbReference>